<evidence type="ECO:0000256" key="4">
    <source>
        <dbReference type="ARBA" id="ARBA00022737"/>
    </source>
</evidence>
<reference evidence="13" key="1">
    <citation type="submission" date="2016-03" db="EMBL/GenBank/DDBJ databases">
        <authorList>
            <person name="Devillers Hugo."/>
        </authorList>
    </citation>
    <scope>NUCLEOTIDE SEQUENCE [LARGE SCALE GENOMIC DNA]</scope>
</reference>
<accession>A0A1G4JFR3</accession>
<name>A0A1G4JFR3_9SACH</name>
<dbReference type="GO" id="GO:0005634">
    <property type="term" value="C:nucleus"/>
    <property type="evidence" value="ECO:0007669"/>
    <property type="project" value="UniProtKB-SubCell"/>
</dbReference>
<comment type="subcellular location">
    <subcellularLocation>
        <location evidence="1">Nucleus</location>
    </subcellularLocation>
</comment>
<dbReference type="PROSITE" id="PS50082">
    <property type="entry name" value="WD_REPEATS_2"/>
    <property type="match status" value="2"/>
</dbReference>
<dbReference type="PANTHER" id="PTHR15271">
    <property type="entry name" value="CHROMATIN ASSEMBLY FACTOR 1 SUBUNIT B"/>
    <property type="match status" value="1"/>
</dbReference>
<feature type="repeat" description="WD" evidence="9">
    <location>
        <begin position="67"/>
        <end position="98"/>
    </location>
</feature>
<evidence type="ECO:0000256" key="2">
    <source>
        <dbReference type="ARBA" id="ARBA00007306"/>
    </source>
</evidence>
<dbReference type="InterPro" id="IPR015943">
    <property type="entry name" value="WD40/YVTN_repeat-like_dom_sf"/>
</dbReference>
<keyword evidence="8" id="KW-0539">Nucleus</keyword>
<dbReference type="OrthoDB" id="71227at2759"/>
<dbReference type="GO" id="GO:0033186">
    <property type="term" value="C:CAF-1 complex"/>
    <property type="evidence" value="ECO:0007669"/>
    <property type="project" value="TreeGrafter"/>
</dbReference>
<evidence type="ECO:0000256" key="10">
    <source>
        <dbReference type="SAM" id="MobiDB-lite"/>
    </source>
</evidence>
<evidence type="ECO:0000313" key="13">
    <source>
        <dbReference type="Proteomes" id="UP000191144"/>
    </source>
</evidence>
<dbReference type="AlphaFoldDB" id="A0A1G4JFR3"/>
<keyword evidence="3 9" id="KW-0853">WD repeat</keyword>
<sequence>MEATNLQIYWHESQPIYSLSFQSSGSRNEQQTRLVTAGGDNKIRVWHLNFEGQDRSKVDTIDFLSSLNQHEQAVNVVRFNPQNDTLASAGDDGQLLLWRKNDTMSKDFGVDDDEFADFKESWYVWKRLRSSSAAGSSEIYDLAWSPDGKFVATGSMDNSVRVFDVAGESCVAIAADHNHYVQGIVWDPQNEFIISQSADRSVHLHRIVYDGSGTVADLKLLNRIIRGDGPCRKAANSTELDYSNIKSSYLFHNETLPSFFRRLDISPCGNLLCLPAGIFKNCDSTSESGNGNDELANAVYVFTRSYLKSNSNKPMLVLPFFKKPALVVSFCPQLYQLSENPTPYVQLPYKLVFAIATSDEVFIYDTEATQPICIIGNLHYTPITDLSWHRDGTMLMVSSTDGFCSYISVAKGSLGAEYIKRENTPIAPPTTVEGPVAKVLSIVNTLPVKRKAEQDATTVQASIQPSNKALDTGPKENASVTGSENKTQGGAKSVKRRVQPTLILQNDKN</sequence>
<protein>
    <submittedName>
        <fullName evidence="12">LAME_0E02080g1_1</fullName>
    </submittedName>
</protein>
<keyword evidence="6" id="KW-0156">Chromatin regulator</keyword>
<gene>
    <name evidence="12" type="ORF">LAME_0E02080G</name>
</gene>
<dbReference type="PROSITE" id="PS50294">
    <property type="entry name" value="WD_REPEATS_REGION"/>
    <property type="match status" value="2"/>
</dbReference>
<feature type="compositionally biased region" description="Polar residues" evidence="10">
    <location>
        <begin position="457"/>
        <end position="469"/>
    </location>
</feature>
<evidence type="ECO:0000256" key="3">
    <source>
        <dbReference type="ARBA" id="ARBA00022574"/>
    </source>
</evidence>
<dbReference type="Proteomes" id="UP000191144">
    <property type="component" value="Chromosome E"/>
</dbReference>
<keyword evidence="7" id="KW-0234">DNA repair</keyword>
<dbReference type="SUPFAM" id="SSF50978">
    <property type="entry name" value="WD40 repeat-like"/>
    <property type="match status" value="1"/>
</dbReference>
<dbReference type="Pfam" id="PF24105">
    <property type="entry name" value="Beta-prop_CAF1B_HIR1"/>
    <property type="match status" value="1"/>
</dbReference>
<evidence type="ECO:0000313" key="12">
    <source>
        <dbReference type="EMBL" id="SCU89058.1"/>
    </source>
</evidence>
<evidence type="ECO:0000256" key="5">
    <source>
        <dbReference type="ARBA" id="ARBA00022763"/>
    </source>
</evidence>
<dbReference type="Gene3D" id="2.130.10.10">
    <property type="entry name" value="YVTN repeat-like/Quinoprotein amine dehydrogenase"/>
    <property type="match status" value="2"/>
</dbReference>
<comment type="similarity">
    <text evidence="2">Belongs to the WD repeat HIR1 family.</text>
</comment>
<dbReference type="InterPro" id="IPR045145">
    <property type="entry name" value="PTHR15271"/>
</dbReference>
<dbReference type="PANTHER" id="PTHR15271:SF4">
    <property type="entry name" value="CHROMATIN ASSEMBLY FACTOR 1 SUBUNIT B"/>
    <property type="match status" value="1"/>
</dbReference>
<dbReference type="GO" id="GO:0006281">
    <property type="term" value="P:DNA repair"/>
    <property type="evidence" value="ECO:0007669"/>
    <property type="project" value="UniProtKB-KW"/>
</dbReference>
<dbReference type="InterPro" id="IPR036322">
    <property type="entry name" value="WD40_repeat_dom_sf"/>
</dbReference>
<organism evidence="12 13">
    <name type="scientific">Lachancea meyersii CBS 8951</name>
    <dbReference type="NCBI Taxonomy" id="1266667"/>
    <lineage>
        <taxon>Eukaryota</taxon>
        <taxon>Fungi</taxon>
        <taxon>Dikarya</taxon>
        <taxon>Ascomycota</taxon>
        <taxon>Saccharomycotina</taxon>
        <taxon>Saccharomycetes</taxon>
        <taxon>Saccharomycetales</taxon>
        <taxon>Saccharomycetaceae</taxon>
        <taxon>Lachancea</taxon>
    </lineage>
</organism>
<evidence type="ECO:0000256" key="8">
    <source>
        <dbReference type="ARBA" id="ARBA00023242"/>
    </source>
</evidence>
<evidence type="ECO:0000256" key="9">
    <source>
        <dbReference type="PROSITE-ProRule" id="PRU00221"/>
    </source>
</evidence>
<dbReference type="InterPro" id="IPR001680">
    <property type="entry name" value="WD40_rpt"/>
</dbReference>
<dbReference type="InterPro" id="IPR055410">
    <property type="entry name" value="Beta-prop_CAF1B_HIR1"/>
</dbReference>
<proteinExistence type="inferred from homology"/>
<evidence type="ECO:0000256" key="1">
    <source>
        <dbReference type="ARBA" id="ARBA00004123"/>
    </source>
</evidence>
<feature type="region of interest" description="Disordered" evidence="10">
    <location>
        <begin position="457"/>
        <end position="509"/>
    </location>
</feature>
<dbReference type="GO" id="GO:0006335">
    <property type="term" value="P:DNA replication-dependent chromatin assembly"/>
    <property type="evidence" value="ECO:0007669"/>
    <property type="project" value="InterPro"/>
</dbReference>
<evidence type="ECO:0000256" key="7">
    <source>
        <dbReference type="ARBA" id="ARBA00023204"/>
    </source>
</evidence>
<dbReference type="SMART" id="SM00320">
    <property type="entry name" value="WD40"/>
    <property type="match status" value="6"/>
</dbReference>
<feature type="domain" description="CAF1B/HIR1 beta-propeller" evidence="11">
    <location>
        <begin position="2"/>
        <end position="413"/>
    </location>
</feature>
<feature type="repeat" description="WD" evidence="9">
    <location>
        <begin position="132"/>
        <end position="173"/>
    </location>
</feature>
<keyword evidence="5" id="KW-0227">DNA damage</keyword>
<keyword evidence="13" id="KW-1185">Reference proteome</keyword>
<evidence type="ECO:0000256" key="6">
    <source>
        <dbReference type="ARBA" id="ARBA00022853"/>
    </source>
</evidence>
<evidence type="ECO:0000259" key="11">
    <source>
        <dbReference type="Pfam" id="PF24105"/>
    </source>
</evidence>
<dbReference type="EMBL" id="LT598481">
    <property type="protein sequence ID" value="SCU89058.1"/>
    <property type="molecule type" value="Genomic_DNA"/>
</dbReference>
<dbReference type="GO" id="GO:0006334">
    <property type="term" value="P:nucleosome assembly"/>
    <property type="evidence" value="ECO:0007669"/>
    <property type="project" value="TreeGrafter"/>
</dbReference>
<feature type="compositionally biased region" description="Polar residues" evidence="10">
    <location>
        <begin position="478"/>
        <end position="490"/>
    </location>
</feature>
<keyword evidence="4" id="KW-0677">Repeat</keyword>